<dbReference type="PANTHER" id="PTHR30121:SF6">
    <property type="entry name" value="SLR6007 PROTEIN"/>
    <property type="match status" value="1"/>
</dbReference>
<dbReference type="CDD" id="cd01127">
    <property type="entry name" value="TrwB_TraG_TraD_VirD4"/>
    <property type="match status" value="2"/>
</dbReference>
<dbReference type="RefSeq" id="WP_183319282.1">
    <property type="nucleotide sequence ID" value="NZ_JACHVQ010000001.1"/>
</dbReference>
<keyword evidence="3" id="KW-1185">Reference proteome</keyword>
<feature type="compositionally biased region" description="Polar residues" evidence="1">
    <location>
        <begin position="688"/>
        <end position="730"/>
    </location>
</feature>
<organism evidence="2 3">
    <name type="scientific">Flexivirga oryzae</name>
    <dbReference type="NCBI Taxonomy" id="1794944"/>
    <lineage>
        <taxon>Bacteria</taxon>
        <taxon>Bacillati</taxon>
        <taxon>Actinomycetota</taxon>
        <taxon>Actinomycetes</taxon>
        <taxon>Micrococcales</taxon>
        <taxon>Dermacoccaceae</taxon>
        <taxon>Flexivirga</taxon>
    </lineage>
</organism>
<evidence type="ECO:0008006" key="4">
    <source>
        <dbReference type="Google" id="ProtNLM"/>
    </source>
</evidence>
<proteinExistence type="predicted"/>
<dbReference type="EMBL" id="JACHVQ010000001">
    <property type="protein sequence ID" value="MBB2890948.1"/>
    <property type="molecule type" value="Genomic_DNA"/>
</dbReference>
<protein>
    <recommendedName>
        <fullName evidence="4">Type IV secretory system conjugative DNA transfer family protein</fullName>
    </recommendedName>
</protein>
<evidence type="ECO:0000256" key="1">
    <source>
        <dbReference type="SAM" id="MobiDB-lite"/>
    </source>
</evidence>
<dbReference type="SUPFAM" id="SSF52540">
    <property type="entry name" value="P-loop containing nucleoside triphosphate hydrolases"/>
    <property type="match status" value="1"/>
</dbReference>
<gene>
    <name evidence="2" type="ORF">FHU39_000932</name>
</gene>
<dbReference type="InterPro" id="IPR027417">
    <property type="entry name" value="P-loop_NTPase"/>
</dbReference>
<comment type="caution">
    <text evidence="2">The sequence shown here is derived from an EMBL/GenBank/DDBJ whole genome shotgun (WGS) entry which is preliminary data.</text>
</comment>
<reference evidence="2 3" key="1">
    <citation type="submission" date="2020-08" db="EMBL/GenBank/DDBJ databases">
        <title>Sequencing the genomes of 1000 actinobacteria strains.</title>
        <authorList>
            <person name="Klenk H.-P."/>
        </authorList>
    </citation>
    <scope>NUCLEOTIDE SEQUENCE [LARGE SCALE GENOMIC DNA]</scope>
    <source>
        <strain evidence="2 3">DSM 105369</strain>
    </source>
</reference>
<accession>A0A839MZU3</accession>
<evidence type="ECO:0000313" key="2">
    <source>
        <dbReference type="EMBL" id="MBB2890948.1"/>
    </source>
</evidence>
<dbReference type="PANTHER" id="PTHR30121">
    <property type="entry name" value="UNCHARACTERIZED PROTEIN YJGR-RELATED"/>
    <property type="match status" value="1"/>
</dbReference>
<dbReference type="Proteomes" id="UP000559182">
    <property type="component" value="Unassembled WGS sequence"/>
</dbReference>
<name>A0A839MZU3_9MICO</name>
<feature type="region of interest" description="Disordered" evidence="1">
    <location>
        <begin position="687"/>
        <end position="750"/>
    </location>
</feature>
<sequence length="750" mass="81300">MSKPLHRRAIGFDAPVSPTDTLAVLLGLATIPGQPRIVLEAVARDHTAAWRIGADEPVLPKLRALFRAHLPDVSLRPTNSVFSDISIEEARSVSAAHSRTVPLRHDVASIEQVTRQLFDVFASTAASDVLRLQLILGPRTAPKQAPVIDGISRTVIEGKFGQYGFGCALRIAVRAGHPARAKQLLSATAACFRVLEVPGVRISARRCGRRHVNEFRSPFFWPLWLSVDDLVALTGWPVVGDTDHELPALPRRHPKLLPAAAAHPRHGRPFGDAAEPARRGVTRPIAQPQDDALRHTHLLGLNGTGKSTVIAHLLLDDLRAGRGAVLIDPKGDLVDDILARVPRERREDIVVLDPRHDHPVGINPLVGRDPELAADSLLSVFHTLFEDSWGPRTSDILHASLLTLARRGDASLVMVPLLLTNPGFRRSIVQSEAREDPLGLGTFWATFEAWSDGERAQAIQPLMNKLRTVLLRPTLRGIFGQRTPKFDLSEVFTGNKVLLVALGKGAIGIEGAHLLGSLVTTQLWHTILARTSIPPEQRTPTNVYIDEVQDYIAGLGDLADALATARGYGVGFTIAHQELGQLREHRGAVLANARSRLVFQPSPADARDLANGFTPGVLTKEDFRALGAFQAYAQVLSRNSLTPWVSVVTRPLPPVTRRASSIRDASAARYGASLDQIERELLTLAHTPASTSPSPDTAGANQATDQLSDTHQNTPDTPTRTLSDTSSGQDAEQFGRRRPPSTTEPKGGTA</sequence>
<dbReference type="InterPro" id="IPR051162">
    <property type="entry name" value="T4SS_component"/>
</dbReference>
<dbReference type="AlphaFoldDB" id="A0A839MZU3"/>
<dbReference type="Gene3D" id="3.40.50.300">
    <property type="entry name" value="P-loop containing nucleotide triphosphate hydrolases"/>
    <property type="match status" value="2"/>
</dbReference>
<evidence type="ECO:0000313" key="3">
    <source>
        <dbReference type="Proteomes" id="UP000559182"/>
    </source>
</evidence>